<name>A0ABM1RVP2_LIMPO</name>
<accession>A0ABM1RVP2</accession>
<evidence type="ECO:0000313" key="2">
    <source>
        <dbReference type="Proteomes" id="UP000694941"/>
    </source>
</evidence>
<gene>
    <name evidence="3" type="primary">LOC111083304</name>
</gene>
<sequence length="135" mass="15307">MSRRFGLALVFLLATTRVLARVAEELDCSKYVFAPICRGVSAKRSGSHISKHLSRKDFENLDLDDSRRAIGSILNWADSYDDISDINNLMGNLLNKLKKYIQSRHVGNGQRSPTANERPFPVVEKDNVDWLVKFP</sequence>
<keyword evidence="1" id="KW-0732">Signal</keyword>
<keyword evidence="2" id="KW-1185">Reference proteome</keyword>
<protein>
    <submittedName>
        <fullName evidence="3">Uncharacterized protein LOC111083304</fullName>
    </submittedName>
</protein>
<organism evidence="2 3">
    <name type="scientific">Limulus polyphemus</name>
    <name type="common">Atlantic horseshoe crab</name>
    <dbReference type="NCBI Taxonomy" id="6850"/>
    <lineage>
        <taxon>Eukaryota</taxon>
        <taxon>Metazoa</taxon>
        <taxon>Ecdysozoa</taxon>
        <taxon>Arthropoda</taxon>
        <taxon>Chelicerata</taxon>
        <taxon>Merostomata</taxon>
        <taxon>Xiphosura</taxon>
        <taxon>Limulidae</taxon>
        <taxon>Limulus</taxon>
    </lineage>
</organism>
<proteinExistence type="predicted"/>
<dbReference type="GeneID" id="111083304"/>
<dbReference type="Proteomes" id="UP000694941">
    <property type="component" value="Unplaced"/>
</dbReference>
<dbReference type="RefSeq" id="XP_022235447.1">
    <property type="nucleotide sequence ID" value="XM_022379739.1"/>
</dbReference>
<evidence type="ECO:0000313" key="3">
    <source>
        <dbReference type="RefSeq" id="XP_022235447.1"/>
    </source>
</evidence>
<evidence type="ECO:0000256" key="1">
    <source>
        <dbReference type="SAM" id="SignalP"/>
    </source>
</evidence>
<feature type="chain" id="PRO_5046686103" evidence="1">
    <location>
        <begin position="21"/>
        <end position="135"/>
    </location>
</feature>
<reference evidence="3" key="1">
    <citation type="submission" date="2025-08" db="UniProtKB">
        <authorList>
            <consortium name="RefSeq"/>
        </authorList>
    </citation>
    <scope>IDENTIFICATION</scope>
    <source>
        <tissue evidence="3">Muscle</tissue>
    </source>
</reference>
<feature type="signal peptide" evidence="1">
    <location>
        <begin position="1"/>
        <end position="20"/>
    </location>
</feature>